<dbReference type="Proteomes" id="UP001152622">
    <property type="component" value="Chromosome 1"/>
</dbReference>
<sequence length="113" mass="12258">MTHRGGGGVFEVAGWDWTCSATIWCHDAGVKRNRDQETKVMATFLYWIWTAACSPLHPPAIQLNPHSEKRPGTSRLGTPHCPRLTATGSGAMAQPAVRPKQGAEANPSSVQHK</sequence>
<evidence type="ECO:0000313" key="2">
    <source>
        <dbReference type="EMBL" id="KAJ8382573.1"/>
    </source>
</evidence>
<gene>
    <name evidence="2" type="ORF">SKAU_G00033510</name>
</gene>
<keyword evidence="3" id="KW-1185">Reference proteome</keyword>
<accession>A0A9Q1JEG0</accession>
<proteinExistence type="predicted"/>
<organism evidence="2 3">
    <name type="scientific">Synaphobranchus kaupii</name>
    <name type="common">Kaup's arrowtooth eel</name>
    <dbReference type="NCBI Taxonomy" id="118154"/>
    <lineage>
        <taxon>Eukaryota</taxon>
        <taxon>Metazoa</taxon>
        <taxon>Chordata</taxon>
        <taxon>Craniata</taxon>
        <taxon>Vertebrata</taxon>
        <taxon>Euteleostomi</taxon>
        <taxon>Actinopterygii</taxon>
        <taxon>Neopterygii</taxon>
        <taxon>Teleostei</taxon>
        <taxon>Anguilliformes</taxon>
        <taxon>Synaphobranchidae</taxon>
        <taxon>Synaphobranchus</taxon>
    </lineage>
</organism>
<feature type="region of interest" description="Disordered" evidence="1">
    <location>
        <begin position="59"/>
        <end position="113"/>
    </location>
</feature>
<reference evidence="2" key="1">
    <citation type="journal article" date="2023" name="Science">
        <title>Genome structures resolve the early diversification of teleost fishes.</title>
        <authorList>
            <person name="Parey E."/>
            <person name="Louis A."/>
            <person name="Montfort J."/>
            <person name="Bouchez O."/>
            <person name="Roques C."/>
            <person name="Iampietro C."/>
            <person name="Lluch J."/>
            <person name="Castinel A."/>
            <person name="Donnadieu C."/>
            <person name="Desvignes T."/>
            <person name="Floi Bucao C."/>
            <person name="Jouanno E."/>
            <person name="Wen M."/>
            <person name="Mejri S."/>
            <person name="Dirks R."/>
            <person name="Jansen H."/>
            <person name="Henkel C."/>
            <person name="Chen W.J."/>
            <person name="Zahm M."/>
            <person name="Cabau C."/>
            <person name="Klopp C."/>
            <person name="Thompson A.W."/>
            <person name="Robinson-Rechavi M."/>
            <person name="Braasch I."/>
            <person name="Lecointre G."/>
            <person name="Bobe J."/>
            <person name="Postlethwait J.H."/>
            <person name="Berthelot C."/>
            <person name="Roest Crollius H."/>
            <person name="Guiguen Y."/>
        </authorList>
    </citation>
    <scope>NUCLEOTIDE SEQUENCE</scope>
    <source>
        <strain evidence="2">WJC10195</strain>
    </source>
</reference>
<dbReference type="AlphaFoldDB" id="A0A9Q1JEG0"/>
<comment type="caution">
    <text evidence="2">The sequence shown here is derived from an EMBL/GenBank/DDBJ whole genome shotgun (WGS) entry which is preliminary data.</text>
</comment>
<evidence type="ECO:0000313" key="3">
    <source>
        <dbReference type="Proteomes" id="UP001152622"/>
    </source>
</evidence>
<name>A0A9Q1JEG0_SYNKA</name>
<evidence type="ECO:0000256" key="1">
    <source>
        <dbReference type="SAM" id="MobiDB-lite"/>
    </source>
</evidence>
<protein>
    <submittedName>
        <fullName evidence="2">Uncharacterized protein</fullName>
    </submittedName>
</protein>
<dbReference type="EMBL" id="JAINUF010000001">
    <property type="protein sequence ID" value="KAJ8382573.1"/>
    <property type="molecule type" value="Genomic_DNA"/>
</dbReference>